<dbReference type="SUPFAM" id="SSF52317">
    <property type="entry name" value="Class I glutamine amidotransferase-like"/>
    <property type="match status" value="1"/>
</dbReference>
<protein>
    <submittedName>
        <fullName evidence="1">Glutathione-independent glyoxalase HSP31</fullName>
    </submittedName>
</protein>
<sequence>MADENAKKISDVNVDDYDAIFYTGGHGPTIDLPTYTPNIELAAKLITGHADGHSQGRTGRELREGKPWDVKVLVQGNLITGQNPASALSMGQDSEILKALNN</sequence>
<evidence type="ECO:0000313" key="1">
    <source>
        <dbReference type="EMBL" id="KAF7312037.1"/>
    </source>
</evidence>
<dbReference type="GeneID" id="59341566"/>
<comment type="caution">
    <text evidence="1">The sequence shown here is derived from an EMBL/GenBank/DDBJ whole genome shotgun (WGS) entry which is preliminary data.</text>
</comment>
<name>A0A8H6T811_9AGAR</name>
<dbReference type="InterPro" id="IPR029062">
    <property type="entry name" value="Class_I_gatase-like"/>
</dbReference>
<reference evidence="1" key="1">
    <citation type="submission" date="2020-05" db="EMBL/GenBank/DDBJ databases">
        <title>Mycena genomes resolve the evolution of fungal bioluminescence.</title>
        <authorList>
            <person name="Tsai I.J."/>
        </authorList>
    </citation>
    <scope>NUCLEOTIDE SEQUENCE</scope>
    <source>
        <strain evidence="1">171206Taipei</strain>
    </source>
</reference>
<evidence type="ECO:0000313" key="2">
    <source>
        <dbReference type="Proteomes" id="UP000636479"/>
    </source>
</evidence>
<organism evidence="1 2">
    <name type="scientific">Mycena indigotica</name>
    <dbReference type="NCBI Taxonomy" id="2126181"/>
    <lineage>
        <taxon>Eukaryota</taxon>
        <taxon>Fungi</taxon>
        <taxon>Dikarya</taxon>
        <taxon>Basidiomycota</taxon>
        <taxon>Agaricomycotina</taxon>
        <taxon>Agaricomycetes</taxon>
        <taxon>Agaricomycetidae</taxon>
        <taxon>Agaricales</taxon>
        <taxon>Marasmiineae</taxon>
        <taxon>Mycenaceae</taxon>
        <taxon>Mycena</taxon>
    </lineage>
</organism>
<dbReference type="OrthoDB" id="543156at2759"/>
<dbReference type="RefSeq" id="XP_037224145.1">
    <property type="nucleotide sequence ID" value="XM_037359050.1"/>
</dbReference>
<proteinExistence type="predicted"/>
<dbReference type="EMBL" id="JACAZF010000002">
    <property type="protein sequence ID" value="KAF7312037.1"/>
    <property type="molecule type" value="Genomic_DNA"/>
</dbReference>
<dbReference type="Proteomes" id="UP000636479">
    <property type="component" value="Unassembled WGS sequence"/>
</dbReference>
<keyword evidence="2" id="KW-1185">Reference proteome</keyword>
<gene>
    <name evidence="1" type="ORF">MIND_00215800</name>
</gene>
<dbReference type="AlphaFoldDB" id="A0A8H6T811"/>
<accession>A0A8H6T811</accession>
<dbReference type="Gene3D" id="3.40.50.880">
    <property type="match status" value="2"/>
</dbReference>